<evidence type="ECO:0000313" key="3">
    <source>
        <dbReference type="EMBL" id="NER64053.1"/>
    </source>
</evidence>
<keyword evidence="5" id="KW-1185">Reference proteome</keyword>
<proteinExistence type="predicted"/>
<feature type="compositionally biased region" description="Acidic residues" evidence="1">
    <location>
        <begin position="70"/>
        <end position="82"/>
    </location>
</feature>
<protein>
    <submittedName>
        <fullName evidence="3">Uncharacterized protein</fullName>
    </submittedName>
</protein>
<dbReference type="RefSeq" id="WP_163943895.1">
    <property type="nucleotide sequence ID" value="NZ_JAAHBU010000110.1"/>
</dbReference>
<evidence type="ECO:0000313" key="4">
    <source>
        <dbReference type="Proteomes" id="UP000480410"/>
    </source>
</evidence>
<evidence type="ECO:0000313" key="2">
    <source>
        <dbReference type="EMBL" id="NER61298.1"/>
    </source>
</evidence>
<dbReference type="Proteomes" id="UP000480410">
    <property type="component" value="Unassembled WGS sequence"/>
</dbReference>
<dbReference type="EMBL" id="JAAHBU010000110">
    <property type="protein sequence ID" value="NER64053.1"/>
    <property type="molecule type" value="Genomic_DNA"/>
</dbReference>
<dbReference type="Proteomes" id="UP000482634">
    <property type="component" value="Unassembled WGS sequence"/>
</dbReference>
<evidence type="ECO:0000256" key="1">
    <source>
        <dbReference type="SAM" id="MobiDB-lite"/>
    </source>
</evidence>
<dbReference type="AlphaFoldDB" id="A0A6B3NQU4"/>
<evidence type="ECO:0000313" key="5">
    <source>
        <dbReference type="Proteomes" id="UP000482634"/>
    </source>
</evidence>
<comment type="caution">
    <text evidence="3">The sequence shown here is derived from an EMBL/GenBank/DDBJ whole genome shotgun (WGS) entry which is preliminary data.</text>
</comment>
<gene>
    <name evidence="2" type="ORF">G3435_17680</name>
    <name evidence="3" type="ORF">G3436_09315</name>
</gene>
<feature type="compositionally biased region" description="Polar residues" evidence="1">
    <location>
        <begin position="36"/>
        <end position="45"/>
    </location>
</feature>
<organism evidence="3 5">
    <name type="scientific">Pseudomonas brassicae</name>
    <dbReference type="NCBI Taxonomy" id="2708063"/>
    <lineage>
        <taxon>Bacteria</taxon>
        <taxon>Pseudomonadati</taxon>
        <taxon>Pseudomonadota</taxon>
        <taxon>Gammaproteobacteria</taxon>
        <taxon>Pseudomonadales</taxon>
        <taxon>Pseudomonadaceae</taxon>
        <taxon>Pseudomonas</taxon>
    </lineage>
</organism>
<sequence>MPVGVEIQLAIDVEQAAAGYNLDESADDTAKAEVTCSPSQSNGSIATDGKEPGNENSRPVQRHNKKQPDNDLEVFVSDDESLEETPVICRSRRAIARASALTPAETSNLLINLSFLF</sequence>
<accession>A0A6M0CUP8</accession>
<accession>A0A6B3NQU4</accession>
<feature type="region of interest" description="Disordered" evidence="1">
    <location>
        <begin position="24"/>
        <end position="82"/>
    </location>
</feature>
<reference evidence="4 5" key="1">
    <citation type="submission" date="2020-02" db="EMBL/GenBank/DDBJ databases">
        <title>Broccoli isolated Pseudomonas sp.</title>
        <authorList>
            <person name="Fujikawa T."/>
            <person name="Sawada H."/>
        </authorList>
    </citation>
    <scope>NUCLEOTIDE SEQUENCE [LARGE SCALE GENOMIC DNA]</scope>
    <source>
        <strain evidence="3 5">MAFF212427</strain>
        <strain evidence="2 4">MAFF212428</strain>
    </source>
</reference>
<name>A0A6B3NQU4_9PSED</name>
<dbReference type="EMBL" id="JAAHBV010000396">
    <property type="protein sequence ID" value="NER61298.1"/>
    <property type="molecule type" value="Genomic_DNA"/>
</dbReference>